<keyword evidence="2" id="KW-0677">Repeat</keyword>
<feature type="compositionally biased region" description="Polar residues" evidence="4">
    <location>
        <begin position="49"/>
        <end position="59"/>
    </location>
</feature>
<dbReference type="Pfam" id="PF00400">
    <property type="entry name" value="WD40"/>
    <property type="match status" value="4"/>
</dbReference>
<feature type="compositionally biased region" description="Polar residues" evidence="4">
    <location>
        <begin position="764"/>
        <end position="794"/>
    </location>
</feature>
<feature type="compositionally biased region" description="Basic residues" evidence="4">
    <location>
        <begin position="362"/>
        <end position="373"/>
    </location>
</feature>
<dbReference type="VEuPathDB" id="FungiDB:AAP_02347"/>
<feature type="compositionally biased region" description="Polar residues" evidence="4">
    <location>
        <begin position="1"/>
        <end position="16"/>
    </location>
</feature>
<feature type="compositionally biased region" description="Basic and acidic residues" evidence="4">
    <location>
        <begin position="539"/>
        <end position="551"/>
    </location>
</feature>
<dbReference type="Gene3D" id="2.130.10.10">
    <property type="entry name" value="YVTN repeat-like/Quinoprotein amine dehydrogenase"/>
    <property type="match status" value="1"/>
</dbReference>
<dbReference type="InterPro" id="IPR001680">
    <property type="entry name" value="WD40_rpt"/>
</dbReference>
<feature type="region of interest" description="Disordered" evidence="4">
    <location>
        <begin position="1039"/>
        <end position="1132"/>
    </location>
</feature>
<feature type="region of interest" description="Disordered" evidence="4">
    <location>
        <begin position="112"/>
        <end position="156"/>
    </location>
</feature>
<feature type="repeat" description="WD" evidence="3">
    <location>
        <begin position="223"/>
        <end position="263"/>
    </location>
</feature>
<dbReference type="InterPro" id="IPR040324">
    <property type="entry name" value="WDR44/Dgr2"/>
</dbReference>
<organism evidence="5 6">
    <name type="scientific">Ascosphaera apis ARSEF 7405</name>
    <dbReference type="NCBI Taxonomy" id="392613"/>
    <lineage>
        <taxon>Eukaryota</taxon>
        <taxon>Fungi</taxon>
        <taxon>Dikarya</taxon>
        <taxon>Ascomycota</taxon>
        <taxon>Pezizomycotina</taxon>
        <taxon>Eurotiomycetes</taxon>
        <taxon>Eurotiomycetidae</taxon>
        <taxon>Onygenales</taxon>
        <taxon>Ascosphaeraceae</taxon>
        <taxon>Ascosphaera</taxon>
    </lineage>
</organism>
<feature type="compositionally biased region" description="Basic and acidic residues" evidence="4">
    <location>
        <begin position="1121"/>
        <end position="1132"/>
    </location>
</feature>
<feature type="region of interest" description="Disordered" evidence="4">
    <location>
        <begin position="847"/>
        <end position="915"/>
    </location>
</feature>
<dbReference type="InterPro" id="IPR036322">
    <property type="entry name" value="WD40_repeat_dom_sf"/>
</dbReference>
<feature type="compositionally biased region" description="Polar residues" evidence="4">
    <location>
        <begin position="939"/>
        <end position="949"/>
    </location>
</feature>
<comment type="caution">
    <text evidence="5">The sequence shown here is derived from an EMBL/GenBank/DDBJ whole genome shotgun (WGS) entry which is preliminary data.</text>
</comment>
<feature type="compositionally biased region" description="Polar residues" evidence="4">
    <location>
        <begin position="561"/>
        <end position="574"/>
    </location>
</feature>
<feature type="region of interest" description="Disordered" evidence="4">
    <location>
        <begin position="679"/>
        <end position="815"/>
    </location>
</feature>
<dbReference type="Proteomes" id="UP000242877">
    <property type="component" value="Unassembled WGS sequence"/>
</dbReference>
<accession>A0A168A776</accession>
<proteinExistence type="predicted"/>
<feature type="compositionally biased region" description="Basic and acidic residues" evidence="4">
    <location>
        <begin position="29"/>
        <end position="38"/>
    </location>
</feature>
<gene>
    <name evidence="5" type="ORF">AAP_02347</name>
</gene>
<feature type="compositionally biased region" description="Basic and acidic residues" evidence="4">
    <location>
        <begin position="732"/>
        <end position="742"/>
    </location>
</feature>
<dbReference type="AlphaFoldDB" id="A0A168A776"/>
<dbReference type="SUPFAM" id="SSF50978">
    <property type="entry name" value="WD40 repeat-like"/>
    <property type="match status" value="1"/>
</dbReference>
<dbReference type="OrthoDB" id="1932312at2759"/>
<evidence type="ECO:0000256" key="3">
    <source>
        <dbReference type="PROSITE-ProRule" id="PRU00221"/>
    </source>
</evidence>
<feature type="repeat" description="WD" evidence="3">
    <location>
        <begin position="263"/>
        <end position="305"/>
    </location>
</feature>
<evidence type="ECO:0000256" key="2">
    <source>
        <dbReference type="ARBA" id="ARBA00022737"/>
    </source>
</evidence>
<keyword evidence="6" id="KW-1185">Reference proteome</keyword>
<dbReference type="InterPro" id="IPR015943">
    <property type="entry name" value="WD40/YVTN_repeat-like_dom_sf"/>
</dbReference>
<keyword evidence="1 3" id="KW-0853">WD repeat</keyword>
<reference evidence="5 6" key="1">
    <citation type="journal article" date="2016" name="Genome Biol. Evol.">
        <title>Divergent and convergent evolution of fungal pathogenicity.</title>
        <authorList>
            <person name="Shang Y."/>
            <person name="Xiao G."/>
            <person name="Zheng P."/>
            <person name="Cen K."/>
            <person name="Zhan S."/>
            <person name="Wang C."/>
        </authorList>
    </citation>
    <scope>NUCLEOTIDE SEQUENCE [LARGE SCALE GENOMIC DNA]</scope>
    <source>
        <strain evidence="5 6">ARSEF 7405</strain>
    </source>
</reference>
<dbReference type="PROSITE" id="PS50082">
    <property type="entry name" value="WD_REPEATS_2"/>
    <property type="match status" value="3"/>
</dbReference>
<feature type="compositionally biased region" description="Polar residues" evidence="4">
    <location>
        <begin position="967"/>
        <end position="980"/>
    </location>
</feature>
<evidence type="ECO:0000313" key="6">
    <source>
        <dbReference type="Proteomes" id="UP000242877"/>
    </source>
</evidence>
<protein>
    <submittedName>
        <fullName evidence="5">WD domain, G-beta repeat containing protein</fullName>
    </submittedName>
</protein>
<feature type="compositionally biased region" description="Polar residues" evidence="4">
    <location>
        <begin position="701"/>
        <end position="726"/>
    </location>
</feature>
<evidence type="ECO:0000256" key="1">
    <source>
        <dbReference type="ARBA" id="ARBA00022574"/>
    </source>
</evidence>
<evidence type="ECO:0000313" key="5">
    <source>
        <dbReference type="EMBL" id="KZZ93555.1"/>
    </source>
</evidence>
<dbReference type="PROSITE" id="PS50294">
    <property type="entry name" value="WD_REPEATS_REGION"/>
    <property type="match status" value="3"/>
</dbReference>
<feature type="compositionally biased region" description="Polar residues" evidence="4">
    <location>
        <begin position="679"/>
        <end position="693"/>
    </location>
</feature>
<name>A0A168A776_9EURO</name>
<feature type="region of interest" description="Disordered" evidence="4">
    <location>
        <begin position="927"/>
        <end position="1008"/>
    </location>
</feature>
<evidence type="ECO:0000256" key="4">
    <source>
        <dbReference type="SAM" id="MobiDB-lite"/>
    </source>
</evidence>
<feature type="repeat" description="WD" evidence="3">
    <location>
        <begin position="152"/>
        <end position="193"/>
    </location>
</feature>
<dbReference type="PANTHER" id="PTHR14221:SF0">
    <property type="entry name" value="WD REPEAT-CONTAINING PROTEIN 44"/>
    <property type="match status" value="1"/>
</dbReference>
<dbReference type="EMBL" id="AZGZ01000008">
    <property type="protein sequence ID" value="KZZ93555.1"/>
    <property type="molecule type" value="Genomic_DNA"/>
</dbReference>
<feature type="compositionally biased region" description="Polar residues" evidence="4">
    <location>
        <begin position="1071"/>
        <end position="1105"/>
    </location>
</feature>
<feature type="compositionally biased region" description="Basic and acidic residues" evidence="4">
    <location>
        <begin position="885"/>
        <end position="905"/>
    </location>
</feature>
<dbReference type="SMART" id="SM00320">
    <property type="entry name" value="WD40"/>
    <property type="match status" value="6"/>
</dbReference>
<dbReference type="PANTHER" id="PTHR14221">
    <property type="entry name" value="WD REPEAT DOMAIN 44"/>
    <property type="match status" value="1"/>
</dbReference>
<feature type="region of interest" description="Disordered" evidence="4">
    <location>
        <begin position="1"/>
        <end position="59"/>
    </location>
</feature>
<feature type="region of interest" description="Disordered" evidence="4">
    <location>
        <begin position="533"/>
        <end position="587"/>
    </location>
</feature>
<feature type="compositionally biased region" description="Polar residues" evidence="4">
    <location>
        <begin position="1044"/>
        <end position="1058"/>
    </location>
</feature>
<feature type="region of interest" description="Disordered" evidence="4">
    <location>
        <begin position="355"/>
        <end position="374"/>
    </location>
</feature>
<sequence length="1207" mass="131031">MHTESIPSPSRKSGSFLSRILHSRKKHDTAHVDAHSEDEASDNGLPASSHGQPNDTRATGTDAEIFAQPINGYAYIPQYPQPPKYIKVRSHNRKRKDFDRVFVAQELLDAAPKDKGTGTGGSGTTSRPVTAASGVKPNAPSDAPKPQQQQQGTSHGQAIWTIEFSRSGRFLAAAGQDHSVKVWSVISSPSDRQAHEIEEEARDDQIPIRLTAPVFKAQPVQIYEGHTGSVVDLSWSKNDFLLSTSMDKTVRLWHVTRGECLCVFKHSDFVTSIKFHPKDDRFFLAGSLDSKLRLWSIPDKSVAYEAVAPDMITAVAFTPDGKHAIAGLLNGMCIIYDTDGLKVLSQIHVGGGDHKASLHPGHSSHRRRRHPGKGSKITGIDSIFLPPENPCSATGQLKLLITSNDSRIRLYNFKDRALEAKLRGNENSASQIRASFSSDGRYIICGSESRRAYIWPTEAMGPLYDHILSHGHAGSYNGSHREKDLEFRSFEVFEAQSAAVTNAVMAPVRTKQILGASGDLLYDLCNPPPVTLGANGVAGDKKSSPKSETFARPKKPYASKSFVTQPPRTPTSPTLAEFSGKPGHGDDELPGYMAPASHPDGNILVTSDTNGSIKVFRQDCGYWKRPSFHPAAAAFVGSAATNAGDTVPGVSGPVNMTRAVQNATHHSHLGRLSLLRHNSASTRKSVGSASNISAIPHSRPPSRNQKQESASRPTSASTPGISSQPTVPVRGPVDRLKDEEIPARSGTVKSATPSERILSWRDNIATQKSNSSAESVSGTGDQSNDLRNTLSASGWTAGERTRSPSPVPSGGSRLSISNLWNRHRAHRQQASSDGRFALRDRSKKVYKHHPYYNSRETSTSQVDVGESRPGSRAPTIEPSESDIVVDSRRPSIGSAHEHDVKEQTRDGSVSNRSSMDVGKEVYLSLPGSPVQGALRPDMSSRSGFVTSAGFTPLSPPSTTGDRDTVRDSTSVNREAWNNENENIDTAAADSAKEDNSSEKQTQSQGRLGSGLGLAAGALYWTKLAAQALTSRRSRTNLDLPKLTVSGTNGTNTPISSVEHTPAPSIHHADESSAQLRDSQSHSSLDKTTPNTATSSRLTMDLNTPVSPAPPKVRTRHQYPSKPRDGELDGQDDIRRGLHVKSDKRFSFAWNDSKSDIYDEDEDEDDEQELRCERCGHNDFRAMKKMRRLICTRCGTAMHEEGLDTPSA</sequence>